<evidence type="ECO:0000313" key="1">
    <source>
        <dbReference type="EMBL" id="QRC92366.1"/>
    </source>
</evidence>
<organism evidence="1 2">
    <name type="scientific">Phaeosphaeria nodorum (strain SN15 / ATCC MYA-4574 / FGSC 10173)</name>
    <name type="common">Glume blotch fungus</name>
    <name type="synonym">Parastagonospora nodorum</name>
    <dbReference type="NCBI Taxonomy" id="321614"/>
    <lineage>
        <taxon>Eukaryota</taxon>
        <taxon>Fungi</taxon>
        <taxon>Dikarya</taxon>
        <taxon>Ascomycota</taxon>
        <taxon>Pezizomycotina</taxon>
        <taxon>Dothideomycetes</taxon>
        <taxon>Pleosporomycetidae</taxon>
        <taxon>Pleosporales</taxon>
        <taxon>Pleosporineae</taxon>
        <taxon>Phaeosphaeriaceae</taxon>
        <taxon>Parastagonospora</taxon>
    </lineage>
</organism>
<sequence>MCLSVCKSSSFILAGYERDVNDKGEVGSVVVKKGNKVEIGRDGVVINIQGCRGSVGVVQMRQLPDHSKKSFILSQPHRR</sequence>
<dbReference type="Proteomes" id="UP000663193">
    <property type="component" value="Chromosome 2"/>
</dbReference>
<accession>A0A7U2ESR8</accession>
<gene>
    <name evidence="1" type="ORF">JI435_024860</name>
</gene>
<reference evidence="2" key="1">
    <citation type="journal article" date="2021" name="BMC Genomics">
        <title>Chromosome-level genome assembly and manually-curated proteome of model necrotroph Parastagonospora nodorum Sn15 reveals a genome-wide trove of candidate effector homologs, and redundancy of virulence-related functions within an accessory chromosome.</title>
        <authorList>
            <person name="Bertazzoni S."/>
            <person name="Jones D.A.B."/>
            <person name="Phan H.T."/>
            <person name="Tan K.-C."/>
            <person name="Hane J.K."/>
        </authorList>
    </citation>
    <scope>NUCLEOTIDE SEQUENCE [LARGE SCALE GENOMIC DNA]</scope>
    <source>
        <strain evidence="2">SN15 / ATCC MYA-4574 / FGSC 10173)</strain>
    </source>
</reference>
<name>A0A7U2ESR8_PHANO</name>
<dbReference type="EMBL" id="CP069024">
    <property type="protein sequence ID" value="QRC92366.1"/>
    <property type="molecule type" value="Genomic_DNA"/>
</dbReference>
<dbReference type="VEuPathDB" id="FungiDB:JI435_024860"/>
<keyword evidence="2" id="KW-1185">Reference proteome</keyword>
<dbReference type="AlphaFoldDB" id="A0A7U2ESR8"/>
<evidence type="ECO:0000313" key="2">
    <source>
        <dbReference type="Proteomes" id="UP000663193"/>
    </source>
</evidence>
<proteinExistence type="predicted"/>
<protein>
    <submittedName>
        <fullName evidence="1">Uncharacterized protein</fullName>
    </submittedName>
</protein>